<name>A0AA39TW01_ARMTA</name>
<keyword evidence="2" id="KW-1185">Reference proteome</keyword>
<evidence type="ECO:0000313" key="2">
    <source>
        <dbReference type="Proteomes" id="UP001175211"/>
    </source>
</evidence>
<dbReference type="EMBL" id="JAUEPS010000011">
    <property type="protein sequence ID" value="KAK0461250.1"/>
    <property type="molecule type" value="Genomic_DNA"/>
</dbReference>
<proteinExistence type="predicted"/>
<dbReference type="AlphaFoldDB" id="A0AA39TW01"/>
<dbReference type="Proteomes" id="UP001175211">
    <property type="component" value="Unassembled WGS sequence"/>
</dbReference>
<dbReference type="GeneID" id="85364686"/>
<accession>A0AA39TW01</accession>
<sequence length="99" mass="10820">MSSVSAAGRPFLICLVTVVNVSGPDISLFTSFDLFVSSLWLNFAVSSPTRHSLRLRVASLFPSSGCFNRRCGILLVYVEPVIFFQLTLSAPLIGTIQCY</sequence>
<organism evidence="1 2">
    <name type="scientific">Armillaria tabescens</name>
    <name type="common">Ringless honey mushroom</name>
    <name type="synonym">Agaricus tabescens</name>
    <dbReference type="NCBI Taxonomy" id="1929756"/>
    <lineage>
        <taxon>Eukaryota</taxon>
        <taxon>Fungi</taxon>
        <taxon>Dikarya</taxon>
        <taxon>Basidiomycota</taxon>
        <taxon>Agaricomycotina</taxon>
        <taxon>Agaricomycetes</taxon>
        <taxon>Agaricomycetidae</taxon>
        <taxon>Agaricales</taxon>
        <taxon>Marasmiineae</taxon>
        <taxon>Physalacriaceae</taxon>
        <taxon>Desarmillaria</taxon>
    </lineage>
</organism>
<comment type="caution">
    <text evidence="1">The sequence shown here is derived from an EMBL/GenBank/DDBJ whole genome shotgun (WGS) entry which is preliminary data.</text>
</comment>
<protein>
    <submittedName>
        <fullName evidence="1">Uncharacterized protein</fullName>
    </submittedName>
</protein>
<dbReference type="RefSeq" id="XP_060333147.1">
    <property type="nucleotide sequence ID" value="XM_060481138.1"/>
</dbReference>
<reference evidence="1" key="1">
    <citation type="submission" date="2023-06" db="EMBL/GenBank/DDBJ databases">
        <authorList>
            <consortium name="Lawrence Berkeley National Laboratory"/>
            <person name="Ahrendt S."/>
            <person name="Sahu N."/>
            <person name="Indic B."/>
            <person name="Wong-Bajracharya J."/>
            <person name="Merenyi Z."/>
            <person name="Ke H.-M."/>
            <person name="Monk M."/>
            <person name="Kocsube S."/>
            <person name="Drula E."/>
            <person name="Lipzen A."/>
            <person name="Balint B."/>
            <person name="Henrissat B."/>
            <person name="Andreopoulos B."/>
            <person name="Martin F.M."/>
            <person name="Harder C.B."/>
            <person name="Rigling D."/>
            <person name="Ford K.L."/>
            <person name="Foster G.D."/>
            <person name="Pangilinan J."/>
            <person name="Papanicolaou A."/>
            <person name="Barry K."/>
            <person name="LaButti K."/>
            <person name="Viragh M."/>
            <person name="Koriabine M."/>
            <person name="Yan M."/>
            <person name="Riley R."/>
            <person name="Champramary S."/>
            <person name="Plett K.L."/>
            <person name="Tsai I.J."/>
            <person name="Slot J."/>
            <person name="Sipos G."/>
            <person name="Plett J."/>
            <person name="Nagy L.G."/>
            <person name="Grigoriev I.V."/>
        </authorList>
    </citation>
    <scope>NUCLEOTIDE SEQUENCE</scope>
    <source>
        <strain evidence="1">CCBAS 213</strain>
    </source>
</reference>
<gene>
    <name evidence="1" type="ORF">EV420DRAFT_188779</name>
</gene>
<evidence type="ECO:0000313" key="1">
    <source>
        <dbReference type="EMBL" id="KAK0461250.1"/>
    </source>
</evidence>